<protein>
    <submittedName>
        <fullName evidence="1">Uncharacterized protein</fullName>
    </submittedName>
</protein>
<reference evidence="1 2" key="1">
    <citation type="submission" date="2022-05" db="EMBL/GenBank/DDBJ databases">
        <title>Novel Pseudomonas spp. Isolated from a Rainbow Trout Aquaculture Facility.</title>
        <authorList>
            <person name="Testerman T."/>
            <person name="Graf J."/>
        </authorList>
    </citation>
    <scope>NUCLEOTIDE SEQUENCE [LARGE SCALE GENOMIC DNA]</scope>
    <source>
        <strain evidence="1 2">ID357</strain>
    </source>
</reference>
<keyword evidence="2" id="KW-1185">Reference proteome</keyword>
<evidence type="ECO:0000313" key="1">
    <source>
        <dbReference type="EMBL" id="MDD1150853.1"/>
    </source>
</evidence>
<dbReference type="Proteomes" id="UP001217610">
    <property type="component" value="Unassembled WGS sequence"/>
</dbReference>
<evidence type="ECO:0000313" key="2">
    <source>
        <dbReference type="Proteomes" id="UP001217610"/>
    </source>
</evidence>
<proteinExistence type="predicted"/>
<gene>
    <name evidence="1" type="ORF">M5G25_21455</name>
</gene>
<organism evidence="1 2">
    <name type="scientific">Pseudomonas idahonensis</name>
    <dbReference type="NCBI Taxonomy" id="2942628"/>
    <lineage>
        <taxon>Bacteria</taxon>
        <taxon>Pseudomonadati</taxon>
        <taxon>Pseudomonadota</taxon>
        <taxon>Gammaproteobacteria</taxon>
        <taxon>Pseudomonadales</taxon>
        <taxon>Pseudomonadaceae</taxon>
        <taxon>Pseudomonas</taxon>
    </lineage>
</organism>
<name>A0ABT5Q9N6_9PSED</name>
<dbReference type="EMBL" id="JAMDGR010000016">
    <property type="protein sequence ID" value="MDD1150853.1"/>
    <property type="molecule type" value="Genomic_DNA"/>
</dbReference>
<comment type="caution">
    <text evidence="1">The sequence shown here is derived from an EMBL/GenBank/DDBJ whole genome shotgun (WGS) entry which is preliminary data.</text>
</comment>
<sequence length="229" mass="25567">MTDIRSTVAYRTATRYTAGQKNSTTLTVEDHGPMLSAQQACNAVLALHDGTLRDGKPERFAIQSCELSAKGDYWAVRCNSEDYVVHGMTQYCYVGVNAHLVNVLSGEIETVANCFSVEEYLQDKYDLRAAAGQCYVLTPAFSRDDKPAMINLRQKLGCSYPEAIRLLTDEQRHWFTGIRRHLEVAQQLLAQQNIATCVEMVPEATGAIAIGVETWHRDAALKALRDRLH</sequence>
<dbReference type="RefSeq" id="WP_273923822.1">
    <property type="nucleotide sequence ID" value="NZ_JAMDGR010000016.1"/>
</dbReference>
<accession>A0ABT5Q9N6</accession>